<dbReference type="PIRSF" id="PIRSF000090">
    <property type="entry name" value="Beta-ETF"/>
    <property type="match status" value="1"/>
</dbReference>
<dbReference type="SUPFAM" id="SSF52402">
    <property type="entry name" value="Adenine nucleotide alpha hydrolases-like"/>
    <property type="match status" value="1"/>
</dbReference>
<dbReference type="PANTHER" id="PTHR21294:SF20">
    <property type="entry name" value="ELECTRON TRANSFER FLAVOPROTEIN, SUBUNIT BETA (ETFB)"/>
    <property type="match status" value="1"/>
</dbReference>
<organism evidence="2 3">
    <name type="scientific">Metallosphaera yellowstonensis MK1</name>
    <dbReference type="NCBI Taxonomy" id="671065"/>
    <lineage>
        <taxon>Archaea</taxon>
        <taxon>Thermoproteota</taxon>
        <taxon>Thermoprotei</taxon>
        <taxon>Sulfolobales</taxon>
        <taxon>Sulfolobaceae</taxon>
        <taxon>Metallosphaera</taxon>
    </lineage>
</organism>
<proteinExistence type="predicted"/>
<dbReference type="GO" id="GO:0009055">
    <property type="term" value="F:electron transfer activity"/>
    <property type="evidence" value="ECO:0007669"/>
    <property type="project" value="InterPro"/>
</dbReference>
<protein>
    <submittedName>
        <fullName evidence="2">Electron transfer flavoprotein, beta subunit</fullName>
    </submittedName>
</protein>
<dbReference type="PANTHER" id="PTHR21294">
    <property type="entry name" value="ELECTRON TRANSFER FLAVOPROTEIN BETA-SUBUNIT"/>
    <property type="match status" value="1"/>
</dbReference>
<dbReference type="EMBL" id="JH597768">
    <property type="protein sequence ID" value="EHP69099.1"/>
    <property type="molecule type" value="Genomic_DNA"/>
</dbReference>
<name>H2C5M2_9CREN</name>
<dbReference type="OrthoDB" id="6635at2157"/>
<feature type="domain" description="Electron transfer flavoprotein alpha/beta-subunit N-terminal" evidence="1">
    <location>
        <begin position="19"/>
        <end position="203"/>
    </location>
</feature>
<evidence type="ECO:0000313" key="2">
    <source>
        <dbReference type="EMBL" id="EHP69099.1"/>
    </source>
</evidence>
<dbReference type="eggNOG" id="arCOG00446">
    <property type="taxonomic scope" value="Archaea"/>
</dbReference>
<dbReference type="Gene3D" id="3.40.50.620">
    <property type="entry name" value="HUPs"/>
    <property type="match status" value="1"/>
</dbReference>
<dbReference type="InterPro" id="IPR012255">
    <property type="entry name" value="ETF_b"/>
</dbReference>
<keyword evidence="3" id="KW-1185">Reference proteome</keyword>
<dbReference type="AlphaFoldDB" id="H2C5M2"/>
<dbReference type="SMART" id="SM00893">
    <property type="entry name" value="ETF"/>
    <property type="match status" value="1"/>
</dbReference>
<dbReference type="InterPro" id="IPR014730">
    <property type="entry name" value="ETF_a/b_N"/>
</dbReference>
<dbReference type="InterPro" id="IPR014729">
    <property type="entry name" value="Rossmann-like_a/b/a_fold"/>
</dbReference>
<dbReference type="RefSeq" id="WP_009072776.1">
    <property type="nucleotide sequence ID" value="NZ_JH597768.1"/>
</dbReference>
<dbReference type="Pfam" id="PF01012">
    <property type="entry name" value="ETF"/>
    <property type="match status" value="1"/>
</dbReference>
<accession>H2C5M2</accession>
<dbReference type="HOGENOM" id="CLU_060196_2_2_2"/>
<evidence type="ECO:0000259" key="1">
    <source>
        <dbReference type="SMART" id="SM00893"/>
    </source>
</evidence>
<gene>
    <name evidence="2" type="ORF">MetMK1DRAFT_00018450</name>
</gene>
<reference evidence="2 3" key="1">
    <citation type="submission" date="2012-01" db="EMBL/GenBank/DDBJ databases">
        <title>Improved High-Quality Draft sequence of Metallosphaera yellowstonensis MK1.</title>
        <authorList>
            <consortium name="US DOE Joint Genome Institute"/>
            <person name="Lucas S."/>
            <person name="Han J."/>
            <person name="Cheng J.-F."/>
            <person name="Goodwin L."/>
            <person name="Pitluck S."/>
            <person name="Peters L."/>
            <person name="Teshima H."/>
            <person name="Detter J.C."/>
            <person name="Han C."/>
            <person name="Tapia R."/>
            <person name="Land M."/>
            <person name="Hauser L."/>
            <person name="Kyrpides N."/>
            <person name="Kozubal M."/>
            <person name="Macur R.E."/>
            <person name="Jay Z."/>
            <person name="Inskeep W."/>
            <person name="Woyke T."/>
        </authorList>
    </citation>
    <scope>NUCLEOTIDE SEQUENCE [LARGE SCALE GENOMIC DNA]</scope>
    <source>
        <strain evidence="2 3">MK1</strain>
    </source>
</reference>
<evidence type="ECO:0000313" key="3">
    <source>
        <dbReference type="Proteomes" id="UP000003980"/>
    </source>
</evidence>
<sequence length="240" mass="25925">MIAVAGFKIVPDDTLIRAVNGKLELNVPPKISTYDKNAIEEVVKIKEKLGWRAVGITVGNTDRKSVREALSMGLDEVIAVSSGYLDVPGTAQAMAENLKAISPSLVVLAETTTDSSTSALPPYLAELMGFNLVTYVRSMRIEGEVVVAERSVGTVEVVRAPLPAVISVTGEINTPRTPSVKQIMESAKKPVKQVNFSAPLMAELKEVVPFTVNRKRVVIEKPLEEAVDQLINYLKGEGIL</sequence>
<dbReference type="STRING" id="671065.MetMK1DRAFT_00018450"/>
<dbReference type="Proteomes" id="UP000003980">
    <property type="component" value="Unassembled WGS sequence"/>
</dbReference>